<dbReference type="GO" id="GO:0016874">
    <property type="term" value="F:ligase activity"/>
    <property type="evidence" value="ECO:0007669"/>
    <property type="project" value="UniProtKB-KW"/>
</dbReference>
<evidence type="ECO:0000256" key="1">
    <source>
        <dbReference type="ARBA" id="ARBA00022598"/>
    </source>
</evidence>
<keyword evidence="6" id="KW-1185">Reference proteome</keyword>
<dbReference type="NCBIfam" id="NF003417">
    <property type="entry name" value="PRK04813.1"/>
    <property type="match status" value="1"/>
</dbReference>
<evidence type="ECO:0000256" key="2">
    <source>
        <dbReference type="ARBA" id="ARBA00022741"/>
    </source>
</evidence>
<dbReference type="InterPro" id="IPR044507">
    <property type="entry name" value="DltA-like"/>
</dbReference>
<dbReference type="EMBL" id="JACVDA010000009">
    <property type="protein sequence ID" value="MBK1468463.1"/>
    <property type="molecule type" value="Genomic_DNA"/>
</dbReference>
<dbReference type="PANTHER" id="PTHR45398:SF1">
    <property type="entry name" value="ENZYME, PUTATIVE (JCVI)-RELATED"/>
    <property type="match status" value="1"/>
</dbReference>
<feature type="domain" description="EF-hand" evidence="4">
    <location>
        <begin position="472"/>
        <end position="504"/>
    </location>
</feature>
<evidence type="ECO:0000313" key="6">
    <source>
        <dbReference type="Proteomes" id="UP000823123"/>
    </source>
</evidence>
<keyword evidence="3" id="KW-0067">ATP-binding</keyword>
<organism evidence="5 6">
    <name type="scientific">Parvimonas parva</name>
    <dbReference type="NCBI Taxonomy" id="2769485"/>
    <lineage>
        <taxon>Bacteria</taxon>
        <taxon>Bacillati</taxon>
        <taxon>Bacillota</taxon>
        <taxon>Tissierellia</taxon>
        <taxon>Tissierellales</taxon>
        <taxon>Peptoniphilaceae</taxon>
        <taxon>Parvimonas</taxon>
    </lineage>
</organism>
<accession>A0ABS1C8N1</accession>
<dbReference type="Gene3D" id="3.40.50.12780">
    <property type="entry name" value="N-terminal domain of ligase-like"/>
    <property type="match status" value="1"/>
</dbReference>
<evidence type="ECO:0000313" key="5">
    <source>
        <dbReference type="EMBL" id="MBK1468463.1"/>
    </source>
</evidence>
<gene>
    <name evidence="5" type="primary">dltA</name>
    <name evidence="5" type="ORF">IBJ83_03925</name>
</gene>
<dbReference type="EC" id="6.1.1.13" evidence="5"/>
<dbReference type="InterPro" id="IPR000873">
    <property type="entry name" value="AMP-dep_synth/lig_dom"/>
</dbReference>
<dbReference type="InterPro" id="IPR020845">
    <property type="entry name" value="AMP-binding_CS"/>
</dbReference>
<reference evidence="5 6" key="1">
    <citation type="submission" date="2020-09" db="EMBL/GenBank/DDBJ databases">
        <title>Parvimonas S3374 sp. nov.</title>
        <authorList>
            <person name="Buhl M."/>
        </authorList>
    </citation>
    <scope>NUCLEOTIDE SEQUENCE [LARGE SCALE GENOMIC DNA]</scope>
    <source>
        <strain evidence="5 6">S3374</strain>
    </source>
</reference>
<dbReference type="NCBIfam" id="TIGR01733">
    <property type="entry name" value="AA-adenyl-dom"/>
    <property type="match status" value="1"/>
</dbReference>
<dbReference type="InterPro" id="IPR002048">
    <property type="entry name" value="EF_hand_dom"/>
</dbReference>
<dbReference type="Pfam" id="PF13193">
    <property type="entry name" value="AMP-binding_C"/>
    <property type="match status" value="1"/>
</dbReference>
<dbReference type="Proteomes" id="UP000823123">
    <property type="component" value="Unassembled WGS sequence"/>
</dbReference>
<comment type="caution">
    <text evidence="5">The sequence shown here is derived from an EMBL/GenBank/DDBJ whole genome shotgun (WGS) entry which is preliminary data.</text>
</comment>
<dbReference type="PROSITE" id="PS50222">
    <property type="entry name" value="EF_HAND_2"/>
    <property type="match status" value="1"/>
</dbReference>
<dbReference type="CDD" id="cd05945">
    <property type="entry name" value="DltA"/>
    <property type="match status" value="1"/>
</dbReference>
<dbReference type="Gene3D" id="3.30.300.30">
    <property type="match status" value="1"/>
</dbReference>
<sequence length="504" mass="57869">MRYLEVFNSYKNSNRIAYICNEKSISYSELMLYSDRLAKYILENFENGNKDAIPVYGHKDFLMLVSFLACTKSGHPYCPMDISFTKNRVEDVLSVTESKFSIFTEDLVVDEKYNLLNRKNILDIIHDEKYDDISTDGLYEISGDDIVYIIFTSGSTGKPKGVQITYDNLNNYINWIHNVVGNEKNKVYLNQAPFSFDLSVMDLYLSLYSESTLFAITKEDQQDFSKLYANLEKSNITNWVSTPSFADMCLSLKEFNSENIKNLKYFLFCGEVLTKKTAQRLRERFPNAKVINTYGPTESTVCITDILVTDDVLEKFDIIPLGDTKNGTRIEIRENDRVLNDGEVGEIVIIGDTVSSGYYKNPTQTEKAFFVSDDGQRGYRTGDLGYFKDGNLFFSNRKDFQVKLNGYRIELGDIESNLLNVEGVISCCALPNYDLDNKVKSITAVMVCNDVTDEKAYTKFLKEELQKYVPSYMVPKKFKFLEKLPMNNNGKIDRKELKKILESK</sequence>
<dbReference type="InterPro" id="IPR045851">
    <property type="entry name" value="AMP-bd_C_sf"/>
</dbReference>
<evidence type="ECO:0000256" key="3">
    <source>
        <dbReference type="ARBA" id="ARBA00022840"/>
    </source>
</evidence>
<dbReference type="RefSeq" id="WP_201275388.1">
    <property type="nucleotide sequence ID" value="NZ_JACVDA010000009.1"/>
</dbReference>
<evidence type="ECO:0000259" key="4">
    <source>
        <dbReference type="PROSITE" id="PS50222"/>
    </source>
</evidence>
<keyword evidence="2" id="KW-0547">Nucleotide-binding</keyword>
<dbReference type="PROSITE" id="PS00455">
    <property type="entry name" value="AMP_BINDING"/>
    <property type="match status" value="1"/>
</dbReference>
<name>A0ABS1C8N1_9FIRM</name>
<dbReference type="SUPFAM" id="SSF56801">
    <property type="entry name" value="Acetyl-CoA synthetase-like"/>
    <property type="match status" value="1"/>
</dbReference>
<keyword evidence="1 5" id="KW-0436">Ligase</keyword>
<dbReference type="Pfam" id="PF00501">
    <property type="entry name" value="AMP-binding"/>
    <property type="match status" value="1"/>
</dbReference>
<dbReference type="InterPro" id="IPR042099">
    <property type="entry name" value="ANL_N_sf"/>
</dbReference>
<dbReference type="PANTHER" id="PTHR45398">
    <property type="match status" value="1"/>
</dbReference>
<dbReference type="InterPro" id="IPR025110">
    <property type="entry name" value="AMP-bd_C"/>
</dbReference>
<dbReference type="InterPro" id="IPR010071">
    <property type="entry name" value="AA_adenyl_dom"/>
</dbReference>
<proteinExistence type="predicted"/>
<protein>
    <submittedName>
        <fullName evidence="5">D-alanine--poly(Phosphoribitol) ligase subunit DltA</fullName>
        <ecNumber evidence="5">6.1.1.13</ecNumber>
    </submittedName>
</protein>